<dbReference type="EMBL" id="LR796623">
    <property type="protein sequence ID" value="CAB4154794.1"/>
    <property type="molecule type" value="Genomic_DNA"/>
</dbReference>
<organism evidence="1">
    <name type="scientific">uncultured Caudovirales phage</name>
    <dbReference type="NCBI Taxonomy" id="2100421"/>
    <lineage>
        <taxon>Viruses</taxon>
        <taxon>Duplodnaviria</taxon>
        <taxon>Heunggongvirae</taxon>
        <taxon>Uroviricota</taxon>
        <taxon>Caudoviricetes</taxon>
        <taxon>Peduoviridae</taxon>
        <taxon>Maltschvirus</taxon>
        <taxon>Maltschvirus maltsch</taxon>
    </lineage>
</organism>
<name>A0A6J5NHB4_9CAUD</name>
<dbReference type="Gene3D" id="2.30.130.30">
    <property type="entry name" value="Hypothetical protein"/>
    <property type="match status" value="1"/>
</dbReference>
<reference evidence="1" key="1">
    <citation type="submission" date="2020-04" db="EMBL/GenBank/DDBJ databases">
        <authorList>
            <person name="Chiriac C."/>
            <person name="Salcher M."/>
            <person name="Ghai R."/>
            <person name="Kavagutti S V."/>
        </authorList>
    </citation>
    <scope>NUCLEOTIDE SEQUENCE</scope>
</reference>
<accession>A0A6J5NHB4</accession>
<gene>
    <name evidence="1" type="ORF">UFOVP650_35</name>
</gene>
<protein>
    <submittedName>
        <fullName evidence="1">ASCH domain containing protein</fullName>
    </submittedName>
</protein>
<proteinExistence type="predicted"/>
<dbReference type="InterPro" id="IPR015947">
    <property type="entry name" value="PUA-like_sf"/>
</dbReference>
<sequence>MKAISIAQPWIHQIEIGRKTFEVRSQRTNYRGPVLMVATKTPSKWDAAIGLEAGPELGVSVCLADIVDCEKGEARHREGAMVNAIGLWVWKIERVVSVPRVPVQGRLGFFLPPAAVFERLYNATWGSDPTDGQAVVDALFRWRNWGT</sequence>
<dbReference type="SUPFAM" id="SSF88697">
    <property type="entry name" value="PUA domain-like"/>
    <property type="match status" value="1"/>
</dbReference>
<evidence type="ECO:0000313" key="1">
    <source>
        <dbReference type="EMBL" id="CAB4154794.1"/>
    </source>
</evidence>